<comment type="subcellular location">
    <subcellularLocation>
        <location evidence="1">Cytoplasm</location>
    </subcellularLocation>
</comment>
<reference evidence="4 5" key="1">
    <citation type="submission" date="2014-07" db="EMBL/GenBank/DDBJ databases">
        <authorList>
            <person name="Lee K."/>
            <person name="Lim J.Y."/>
            <person name="Hwang I."/>
        </authorList>
    </citation>
    <scope>NUCLEOTIDE SEQUENCE [LARGE SCALE GENOMIC DNA]</scope>
    <source>
        <strain evidence="4 5">KL28</strain>
    </source>
</reference>
<proteinExistence type="inferred from homology"/>
<comment type="similarity">
    <text evidence="1">Belongs to the UbiJ family.</text>
</comment>
<dbReference type="GO" id="GO:0005737">
    <property type="term" value="C:cytoplasm"/>
    <property type="evidence" value="ECO:0007669"/>
    <property type="project" value="UniProtKB-SubCell"/>
</dbReference>
<dbReference type="InterPro" id="IPR038989">
    <property type="entry name" value="UbiJ"/>
</dbReference>
<dbReference type="Pfam" id="PF02036">
    <property type="entry name" value="SCP2"/>
    <property type="match status" value="1"/>
</dbReference>
<keyword evidence="1" id="KW-0963">Cytoplasm</keyword>
<dbReference type="InterPro" id="IPR003033">
    <property type="entry name" value="SCP2_sterol-bd_dom"/>
</dbReference>
<dbReference type="EMBL" id="CP009048">
    <property type="protein sequence ID" value="AIL64044.1"/>
    <property type="molecule type" value="Genomic_DNA"/>
</dbReference>
<comment type="pathway">
    <text evidence="1">Cofactor biosynthesis; ubiquinone biosynthesis.</text>
</comment>
<dbReference type="UniPathway" id="UPA00232"/>
<dbReference type="InterPro" id="IPR036527">
    <property type="entry name" value="SCP2_sterol-bd_dom_sf"/>
</dbReference>
<dbReference type="GO" id="GO:0006744">
    <property type="term" value="P:ubiquinone biosynthetic process"/>
    <property type="evidence" value="ECO:0007669"/>
    <property type="project" value="UniProtKB-UniRule"/>
</dbReference>
<evidence type="ECO:0000256" key="1">
    <source>
        <dbReference type="HAMAP-Rule" id="MF_02215"/>
    </source>
</evidence>
<dbReference type="AlphaFoldDB" id="A0A077FIV2"/>
<dbReference type="HAMAP" id="MF_02215">
    <property type="entry name" value="UbiJ"/>
    <property type="match status" value="1"/>
</dbReference>
<dbReference type="HOGENOM" id="CLU_100130_1_0_6"/>
<accession>A0A077FIV2</accession>
<dbReference type="RefSeq" id="WP_038615419.1">
    <property type="nucleotide sequence ID" value="NZ_CP009048.1"/>
</dbReference>
<dbReference type="OrthoDB" id="9796077at2"/>
<name>A0A077FIV2_9PSED</name>
<feature type="domain" description="SCP2" evidence="3">
    <location>
        <begin position="14"/>
        <end position="111"/>
    </location>
</feature>
<evidence type="ECO:0000313" key="4">
    <source>
        <dbReference type="EMBL" id="AIL64044.1"/>
    </source>
</evidence>
<comment type="function">
    <text evidence="1">Required for ubiquinone (coenzyme Q) biosynthesis. Binds hydrophobic ubiquinone biosynthetic intermediates via its SCP2 domain and is essential for the stability of the Ubi complex. May constitute a docking platform where Ubi enzymes assemble and access their SCP2-bound polyprenyl substrates.</text>
</comment>
<organism evidence="4 5">
    <name type="scientific">Pseudomonas alkylphenolica</name>
    <dbReference type="NCBI Taxonomy" id="237609"/>
    <lineage>
        <taxon>Bacteria</taxon>
        <taxon>Pseudomonadati</taxon>
        <taxon>Pseudomonadota</taxon>
        <taxon>Gammaproteobacteria</taxon>
        <taxon>Pseudomonadales</taxon>
        <taxon>Pseudomonadaceae</taxon>
        <taxon>Pseudomonas</taxon>
    </lineage>
</organism>
<dbReference type="PANTHER" id="PTHR38693:SF1">
    <property type="entry name" value="UBIQUINONE BIOSYNTHESIS ACCESSORY FACTOR UBIJ"/>
    <property type="match status" value="1"/>
</dbReference>
<dbReference type="PANTHER" id="PTHR38693">
    <property type="entry name" value="UBIQUINONE BIOSYNTHESIS PROTEIN UBIJ"/>
    <property type="match status" value="1"/>
</dbReference>
<sequence length="207" mass="22891">MLLAGLLASVEHGLNRVLRLDSTALPRLRPLDGKVIAIDCRQPALQLFILPSDDGLMLAAHWANEADCTLRAPASSLMRLALSQDKSAVLHSPQVELEGDSAVLLDLVAVLQDLELDWEYEVSRWLGPIATQLLSGHLRSRASWTRHGLAALNQNLSEYLAEEARTLVGQREAEARFSELDTLKVDIERLEARIERLARSLDTSDNA</sequence>
<evidence type="ECO:0000313" key="5">
    <source>
        <dbReference type="Proteomes" id="UP000028931"/>
    </source>
</evidence>
<keyword evidence="2" id="KW-0175">Coiled coil</keyword>
<dbReference type="KEGG" id="palk:PSAKL28_49040"/>
<protein>
    <recommendedName>
        <fullName evidence="1">Ubiquinone biosynthesis accessory factor UbiJ</fullName>
    </recommendedName>
</protein>
<evidence type="ECO:0000256" key="2">
    <source>
        <dbReference type="SAM" id="Coils"/>
    </source>
</evidence>
<keyword evidence="1" id="KW-0831">Ubiquinone biosynthesis</keyword>
<gene>
    <name evidence="1" type="primary">ubiJ</name>
    <name evidence="4" type="ORF">PSAKL28_49040</name>
</gene>
<dbReference type="Proteomes" id="UP000028931">
    <property type="component" value="Chromosome"/>
</dbReference>
<dbReference type="SUPFAM" id="SSF55718">
    <property type="entry name" value="SCP-like"/>
    <property type="match status" value="1"/>
</dbReference>
<evidence type="ECO:0000259" key="3">
    <source>
        <dbReference type="Pfam" id="PF02036"/>
    </source>
</evidence>
<dbReference type="eggNOG" id="COG3165">
    <property type="taxonomic scope" value="Bacteria"/>
</dbReference>
<feature type="coiled-coil region" evidence="2">
    <location>
        <begin position="180"/>
        <end position="207"/>
    </location>
</feature>